<comment type="function">
    <text evidence="4">Nucleoside triphosphate pyrophosphatase that hydrolyzes dTTP and UTP. May have a dual role in cell division arrest and in preventing the incorporation of modified nucleotides into cellular nucleic acids.</text>
</comment>
<protein>
    <recommendedName>
        <fullName evidence="4">dTTP/UTP pyrophosphatase</fullName>
        <shortName evidence="4">dTTPase/UTPase</shortName>
        <ecNumber evidence="4">3.6.1.9</ecNumber>
    </recommendedName>
    <alternativeName>
        <fullName evidence="4">Nucleoside triphosphate pyrophosphatase</fullName>
    </alternativeName>
    <alternativeName>
        <fullName evidence="4">Nucleotide pyrophosphatase</fullName>
        <shortName evidence="4">Nucleotide PPase</shortName>
    </alternativeName>
</protein>
<dbReference type="GO" id="GO:0009117">
    <property type="term" value="P:nucleotide metabolic process"/>
    <property type="evidence" value="ECO:0007669"/>
    <property type="project" value="UniProtKB-KW"/>
</dbReference>
<dbReference type="PIRSF" id="PIRSF006305">
    <property type="entry name" value="Maf"/>
    <property type="match status" value="1"/>
</dbReference>
<proteinExistence type="inferred from homology"/>
<accession>A0A2W5UHF6</accession>
<organism evidence="5 6">
    <name type="scientific">Archangium gephyra</name>
    <dbReference type="NCBI Taxonomy" id="48"/>
    <lineage>
        <taxon>Bacteria</taxon>
        <taxon>Pseudomonadati</taxon>
        <taxon>Myxococcota</taxon>
        <taxon>Myxococcia</taxon>
        <taxon>Myxococcales</taxon>
        <taxon>Cystobacterineae</taxon>
        <taxon>Archangiaceae</taxon>
        <taxon>Archangium</taxon>
    </lineage>
</organism>
<dbReference type="GO" id="GO:0036218">
    <property type="term" value="F:dTTP diphosphatase activity"/>
    <property type="evidence" value="ECO:0007669"/>
    <property type="project" value="RHEA"/>
</dbReference>
<comment type="catalytic activity">
    <reaction evidence="4">
        <text>UTP + H2O = UMP + diphosphate + H(+)</text>
        <dbReference type="Rhea" id="RHEA:29395"/>
        <dbReference type="ChEBI" id="CHEBI:15377"/>
        <dbReference type="ChEBI" id="CHEBI:15378"/>
        <dbReference type="ChEBI" id="CHEBI:33019"/>
        <dbReference type="ChEBI" id="CHEBI:46398"/>
        <dbReference type="ChEBI" id="CHEBI:57865"/>
        <dbReference type="EC" id="3.6.1.9"/>
    </reaction>
</comment>
<keyword evidence="2 4" id="KW-0378">Hydrolase</keyword>
<feature type="site" description="Important for substrate specificity" evidence="4">
    <location>
        <position position="147"/>
    </location>
</feature>
<dbReference type="EMBL" id="QFQP01000025">
    <property type="protein sequence ID" value="PZR08388.1"/>
    <property type="molecule type" value="Genomic_DNA"/>
</dbReference>
<comment type="similarity">
    <text evidence="4">Belongs to the Maf family. YhdE subfamily.</text>
</comment>
<dbReference type="PANTHER" id="PTHR43213">
    <property type="entry name" value="BIFUNCTIONAL DTTP/UTP PYROPHOSPHATASE/METHYLTRANSFERASE PROTEIN-RELATED"/>
    <property type="match status" value="1"/>
</dbReference>
<feature type="active site" description="Proton acceptor" evidence="4">
    <location>
        <position position="63"/>
    </location>
</feature>
<comment type="caution">
    <text evidence="5">The sequence shown here is derived from an EMBL/GenBank/DDBJ whole genome shotgun (WGS) entry which is preliminary data.</text>
</comment>
<dbReference type="Pfam" id="PF02545">
    <property type="entry name" value="Maf"/>
    <property type="match status" value="1"/>
</dbReference>
<dbReference type="PANTHER" id="PTHR43213:SF5">
    <property type="entry name" value="BIFUNCTIONAL DTTP_UTP PYROPHOSPHATASE_METHYLTRANSFERASE PROTEIN-RELATED"/>
    <property type="match status" value="1"/>
</dbReference>
<evidence type="ECO:0000256" key="4">
    <source>
        <dbReference type="HAMAP-Rule" id="MF_00528"/>
    </source>
</evidence>
<gene>
    <name evidence="5" type="ORF">DI536_24725</name>
</gene>
<evidence type="ECO:0000256" key="3">
    <source>
        <dbReference type="ARBA" id="ARBA00023080"/>
    </source>
</evidence>
<dbReference type="InterPro" id="IPR003697">
    <property type="entry name" value="Maf-like"/>
</dbReference>
<keyword evidence="3 4" id="KW-0546">Nucleotide metabolism</keyword>
<dbReference type="InterPro" id="IPR029001">
    <property type="entry name" value="ITPase-like_fam"/>
</dbReference>
<dbReference type="CDD" id="cd00555">
    <property type="entry name" value="Maf"/>
    <property type="match status" value="1"/>
</dbReference>
<dbReference type="SUPFAM" id="SSF52972">
    <property type="entry name" value="ITPase-like"/>
    <property type="match status" value="1"/>
</dbReference>
<name>A0A2W5UHF6_9BACT</name>
<dbReference type="Proteomes" id="UP000249061">
    <property type="component" value="Unassembled WGS sequence"/>
</dbReference>
<evidence type="ECO:0000313" key="6">
    <source>
        <dbReference type="Proteomes" id="UP000249061"/>
    </source>
</evidence>
<dbReference type="GO" id="GO:0036221">
    <property type="term" value="F:UTP diphosphatase activity"/>
    <property type="evidence" value="ECO:0007669"/>
    <property type="project" value="RHEA"/>
</dbReference>
<evidence type="ECO:0000256" key="2">
    <source>
        <dbReference type="ARBA" id="ARBA00022801"/>
    </source>
</evidence>
<dbReference type="GO" id="GO:0005737">
    <property type="term" value="C:cytoplasm"/>
    <property type="evidence" value="ECO:0007669"/>
    <property type="project" value="UniProtKB-SubCell"/>
</dbReference>
<evidence type="ECO:0000256" key="1">
    <source>
        <dbReference type="ARBA" id="ARBA00001968"/>
    </source>
</evidence>
<comment type="cofactor">
    <cofactor evidence="1 4">
        <name>a divalent metal cation</name>
        <dbReference type="ChEBI" id="CHEBI:60240"/>
    </cofactor>
</comment>
<sequence length="185" mass="19477">MLVLASASPRRRELLGHLGVPFEVRPADIDETLRSGETARAYVERLAREKAAAVTADVVLAADTSVVLDEVVLGKPGHDAQLGADMLRRLSGRAHEVMTGIAVASAKGVESRVVIARVHLRAVSEEEIAWYVATGEGADKAGGYAMQGRAGAFITSVEGSPSNVIGLPLTDTVELLRNAGLTVLR</sequence>
<feature type="site" description="Important for substrate specificity" evidence="4">
    <location>
        <position position="10"/>
    </location>
</feature>
<dbReference type="EC" id="3.6.1.9" evidence="4"/>
<comment type="subcellular location">
    <subcellularLocation>
        <location evidence="4">Cytoplasm</location>
    </subcellularLocation>
</comment>
<comment type="catalytic activity">
    <reaction evidence="4">
        <text>dTTP + H2O = dTMP + diphosphate + H(+)</text>
        <dbReference type="Rhea" id="RHEA:28534"/>
        <dbReference type="ChEBI" id="CHEBI:15377"/>
        <dbReference type="ChEBI" id="CHEBI:15378"/>
        <dbReference type="ChEBI" id="CHEBI:33019"/>
        <dbReference type="ChEBI" id="CHEBI:37568"/>
        <dbReference type="ChEBI" id="CHEBI:63528"/>
        <dbReference type="EC" id="3.6.1.9"/>
    </reaction>
</comment>
<keyword evidence="4" id="KW-0963">Cytoplasm</keyword>
<dbReference type="HAMAP" id="MF_00528">
    <property type="entry name" value="Maf"/>
    <property type="match status" value="1"/>
</dbReference>
<feature type="site" description="Important for substrate specificity" evidence="4">
    <location>
        <position position="64"/>
    </location>
</feature>
<reference evidence="5 6" key="1">
    <citation type="submission" date="2017-08" db="EMBL/GenBank/DDBJ databases">
        <title>Infants hospitalized years apart are colonized by the same room-sourced microbial strains.</title>
        <authorList>
            <person name="Brooks B."/>
            <person name="Olm M.R."/>
            <person name="Firek B.A."/>
            <person name="Baker R."/>
            <person name="Thomas B.C."/>
            <person name="Morowitz M.J."/>
            <person name="Banfield J.F."/>
        </authorList>
    </citation>
    <scope>NUCLEOTIDE SEQUENCE [LARGE SCALE GENOMIC DNA]</scope>
    <source>
        <strain evidence="5">S2_003_000_R2_14</strain>
    </source>
</reference>
<dbReference type="Gene3D" id="3.90.950.10">
    <property type="match status" value="1"/>
</dbReference>
<dbReference type="NCBIfam" id="TIGR00172">
    <property type="entry name" value="maf"/>
    <property type="match status" value="1"/>
</dbReference>
<evidence type="ECO:0000313" key="5">
    <source>
        <dbReference type="EMBL" id="PZR08388.1"/>
    </source>
</evidence>
<dbReference type="AlphaFoldDB" id="A0A2W5UHF6"/>
<comment type="caution">
    <text evidence="4">Lacks conserved residue(s) required for the propagation of feature annotation.</text>
</comment>